<organism evidence="2 3">
    <name type="scientific">Arachis hypogaea</name>
    <name type="common">Peanut</name>
    <dbReference type="NCBI Taxonomy" id="3818"/>
    <lineage>
        <taxon>Eukaryota</taxon>
        <taxon>Viridiplantae</taxon>
        <taxon>Streptophyta</taxon>
        <taxon>Embryophyta</taxon>
        <taxon>Tracheophyta</taxon>
        <taxon>Spermatophyta</taxon>
        <taxon>Magnoliopsida</taxon>
        <taxon>eudicotyledons</taxon>
        <taxon>Gunneridae</taxon>
        <taxon>Pentapetalae</taxon>
        <taxon>rosids</taxon>
        <taxon>fabids</taxon>
        <taxon>Fabales</taxon>
        <taxon>Fabaceae</taxon>
        <taxon>Papilionoideae</taxon>
        <taxon>50 kb inversion clade</taxon>
        <taxon>dalbergioids sensu lato</taxon>
        <taxon>Dalbergieae</taxon>
        <taxon>Pterocarpus clade</taxon>
        <taxon>Arachis</taxon>
    </lineage>
</organism>
<reference evidence="2 3" key="1">
    <citation type="submission" date="2019-01" db="EMBL/GenBank/DDBJ databases">
        <title>Sequencing of cultivated peanut Arachis hypogaea provides insights into genome evolution and oil improvement.</title>
        <authorList>
            <person name="Chen X."/>
        </authorList>
    </citation>
    <scope>NUCLEOTIDE SEQUENCE [LARGE SCALE GENOMIC DNA]</scope>
    <source>
        <strain evidence="3">cv. Fuhuasheng</strain>
        <tissue evidence="2">Leaves</tissue>
    </source>
</reference>
<keyword evidence="3" id="KW-1185">Reference proteome</keyword>
<dbReference type="AlphaFoldDB" id="A0A444ZFW2"/>
<dbReference type="Proteomes" id="UP000289738">
    <property type="component" value="Chromosome B04"/>
</dbReference>
<protein>
    <submittedName>
        <fullName evidence="2">Uncharacterized protein</fullName>
    </submittedName>
</protein>
<evidence type="ECO:0000256" key="1">
    <source>
        <dbReference type="SAM" id="Phobius"/>
    </source>
</evidence>
<keyword evidence="1" id="KW-1133">Transmembrane helix</keyword>
<comment type="caution">
    <text evidence="2">The sequence shown here is derived from an EMBL/GenBank/DDBJ whole genome shotgun (WGS) entry which is preliminary data.</text>
</comment>
<sequence length="105" mass="12685">MIRKIFDHRMAWQLQQMIEDVRERRNPLTVWLRRDIKKALYVNWETDEGFMHYRLTNKANRESSRSSKYTGGSATFMKTKARLVCNLFYFIINFILSLTFNVIIT</sequence>
<gene>
    <name evidence="2" type="ORF">Ahy_B04g070243</name>
</gene>
<proteinExistence type="predicted"/>
<feature type="transmembrane region" description="Helical" evidence="1">
    <location>
        <begin position="83"/>
        <end position="104"/>
    </location>
</feature>
<keyword evidence="1" id="KW-0472">Membrane</keyword>
<keyword evidence="1" id="KW-0812">Transmembrane</keyword>
<evidence type="ECO:0000313" key="2">
    <source>
        <dbReference type="EMBL" id="RYR13028.1"/>
    </source>
</evidence>
<name>A0A444ZFW2_ARAHY</name>
<accession>A0A444ZFW2</accession>
<evidence type="ECO:0000313" key="3">
    <source>
        <dbReference type="Proteomes" id="UP000289738"/>
    </source>
</evidence>
<dbReference type="EMBL" id="SDMP01000014">
    <property type="protein sequence ID" value="RYR13028.1"/>
    <property type="molecule type" value="Genomic_DNA"/>
</dbReference>